<dbReference type="EMBL" id="CP064942">
    <property type="protein sequence ID" value="QPH53059.1"/>
    <property type="molecule type" value="Genomic_DNA"/>
</dbReference>
<dbReference type="GO" id="GO:0003700">
    <property type="term" value="F:DNA-binding transcription factor activity"/>
    <property type="evidence" value="ECO:0007669"/>
    <property type="project" value="TreeGrafter"/>
</dbReference>
<dbReference type="RefSeq" id="WP_196102270.1">
    <property type="nucleotide sequence ID" value="NZ_CP064942.1"/>
</dbReference>
<dbReference type="Gene3D" id="2.60.120.10">
    <property type="entry name" value="Jelly Rolls"/>
    <property type="match status" value="1"/>
</dbReference>
<dbReference type="InterPro" id="IPR000595">
    <property type="entry name" value="cNMP-bd_dom"/>
</dbReference>
<keyword evidence="3" id="KW-0804">Transcription</keyword>
<dbReference type="PROSITE" id="PS51063">
    <property type="entry name" value="HTH_CRP_2"/>
    <property type="match status" value="1"/>
</dbReference>
<keyword evidence="2" id="KW-0238">DNA-binding</keyword>
<dbReference type="SMART" id="SM00100">
    <property type="entry name" value="cNMP"/>
    <property type="match status" value="1"/>
</dbReference>
<evidence type="ECO:0000259" key="4">
    <source>
        <dbReference type="PROSITE" id="PS50042"/>
    </source>
</evidence>
<dbReference type="InterPro" id="IPR050397">
    <property type="entry name" value="Env_Response_Regulators"/>
</dbReference>
<sequence length="234" mass="25405">MTTRPDLATRLASIPLLEPLSDDTRKRLAMRADPVKVQRGALVVQHQEVSDDVYFVLSGELTAILISGRGREFALGEIKAGQYFGEIAAFSDGERSATIYARTDAELVRVPGKAFRTLVEEEPHVARTLIVDMVGRIRQLTQRSFELTAFKLADRLALFLLRAGLEAGVFEAGGELKPAPTHANIAARVGANREAVSRELSALGQQGVIATRRAAITFLDPEALLALARDADEA</sequence>
<dbReference type="Proteomes" id="UP000594800">
    <property type="component" value="Chromosome"/>
</dbReference>
<dbReference type="InterPro" id="IPR036388">
    <property type="entry name" value="WH-like_DNA-bd_sf"/>
</dbReference>
<dbReference type="GO" id="GO:0005829">
    <property type="term" value="C:cytosol"/>
    <property type="evidence" value="ECO:0007669"/>
    <property type="project" value="TreeGrafter"/>
</dbReference>
<dbReference type="SMART" id="SM00419">
    <property type="entry name" value="HTH_CRP"/>
    <property type="match status" value="1"/>
</dbReference>
<dbReference type="InterPro" id="IPR012318">
    <property type="entry name" value="HTH_CRP"/>
</dbReference>
<protein>
    <submittedName>
        <fullName evidence="6">Crp/Fnr family transcriptional regulator</fullName>
    </submittedName>
</protein>
<dbReference type="Gene3D" id="1.10.10.10">
    <property type="entry name" value="Winged helix-like DNA-binding domain superfamily/Winged helix DNA-binding domain"/>
    <property type="match status" value="1"/>
</dbReference>
<dbReference type="Pfam" id="PF13545">
    <property type="entry name" value="HTH_Crp_2"/>
    <property type="match status" value="1"/>
</dbReference>
<feature type="domain" description="Cyclic nucleotide-binding" evidence="4">
    <location>
        <begin position="16"/>
        <end position="136"/>
    </location>
</feature>
<evidence type="ECO:0000313" key="6">
    <source>
        <dbReference type="EMBL" id="QPH53059.1"/>
    </source>
</evidence>
<dbReference type="Pfam" id="PF00027">
    <property type="entry name" value="cNMP_binding"/>
    <property type="match status" value="1"/>
</dbReference>
<dbReference type="CDD" id="cd00038">
    <property type="entry name" value="CAP_ED"/>
    <property type="match status" value="1"/>
</dbReference>
<name>A0A7S9LQ38_9RHOB</name>
<dbReference type="InterPro" id="IPR036390">
    <property type="entry name" value="WH_DNA-bd_sf"/>
</dbReference>
<dbReference type="GO" id="GO:0003677">
    <property type="term" value="F:DNA binding"/>
    <property type="evidence" value="ECO:0007669"/>
    <property type="project" value="UniProtKB-KW"/>
</dbReference>
<dbReference type="SUPFAM" id="SSF46785">
    <property type="entry name" value="Winged helix' DNA-binding domain"/>
    <property type="match status" value="1"/>
</dbReference>
<proteinExistence type="predicted"/>
<evidence type="ECO:0000313" key="7">
    <source>
        <dbReference type="Proteomes" id="UP000594800"/>
    </source>
</evidence>
<dbReference type="SUPFAM" id="SSF51206">
    <property type="entry name" value="cAMP-binding domain-like"/>
    <property type="match status" value="1"/>
</dbReference>
<keyword evidence="1" id="KW-0805">Transcription regulation</keyword>
<dbReference type="InterPro" id="IPR014710">
    <property type="entry name" value="RmlC-like_jellyroll"/>
</dbReference>
<gene>
    <name evidence="6" type="ORF">I0K15_14795</name>
</gene>
<dbReference type="AlphaFoldDB" id="A0A7S9LQ38"/>
<evidence type="ECO:0000256" key="3">
    <source>
        <dbReference type="ARBA" id="ARBA00023163"/>
    </source>
</evidence>
<dbReference type="PANTHER" id="PTHR24567">
    <property type="entry name" value="CRP FAMILY TRANSCRIPTIONAL REGULATORY PROTEIN"/>
    <property type="match status" value="1"/>
</dbReference>
<reference evidence="6 7" key="1">
    <citation type="submission" date="2020-11" db="EMBL/GenBank/DDBJ databases">
        <title>Description of Pontivivens ytuae sp. nov. isolated from deep sea sediment of Mariana Trench.</title>
        <authorList>
            <person name="Wang Z."/>
            <person name="Sun Q.-L."/>
            <person name="Xu X.-D."/>
            <person name="Tang Y.-Z."/>
            <person name="Zhang J."/>
        </authorList>
    </citation>
    <scope>NUCLEOTIDE SEQUENCE [LARGE SCALE GENOMIC DNA]</scope>
    <source>
        <strain evidence="6 7">MT2928</strain>
    </source>
</reference>
<keyword evidence="7" id="KW-1185">Reference proteome</keyword>
<evidence type="ECO:0000256" key="1">
    <source>
        <dbReference type="ARBA" id="ARBA00023015"/>
    </source>
</evidence>
<feature type="domain" description="HTH crp-type" evidence="5">
    <location>
        <begin position="150"/>
        <end position="222"/>
    </location>
</feature>
<accession>A0A7S9LQ38</accession>
<evidence type="ECO:0000256" key="2">
    <source>
        <dbReference type="ARBA" id="ARBA00023125"/>
    </source>
</evidence>
<organism evidence="6 7">
    <name type="scientific">Pontivivens ytuae</name>
    <dbReference type="NCBI Taxonomy" id="2789856"/>
    <lineage>
        <taxon>Bacteria</taxon>
        <taxon>Pseudomonadati</taxon>
        <taxon>Pseudomonadota</taxon>
        <taxon>Alphaproteobacteria</taxon>
        <taxon>Rhodobacterales</taxon>
        <taxon>Paracoccaceae</taxon>
        <taxon>Pontivivens</taxon>
    </lineage>
</organism>
<dbReference type="InterPro" id="IPR018490">
    <property type="entry name" value="cNMP-bd_dom_sf"/>
</dbReference>
<dbReference type="KEGG" id="poz:I0K15_14795"/>
<dbReference type="PANTHER" id="PTHR24567:SF68">
    <property type="entry name" value="DNA-BINDING TRANSCRIPTIONAL DUAL REGULATOR CRP"/>
    <property type="match status" value="1"/>
</dbReference>
<evidence type="ECO:0000259" key="5">
    <source>
        <dbReference type="PROSITE" id="PS51063"/>
    </source>
</evidence>
<dbReference type="PROSITE" id="PS50042">
    <property type="entry name" value="CNMP_BINDING_3"/>
    <property type="match status" value="1"/>
</dbReference>